<name>A0A379MNB7_9BACT</name>
<dbReference type="InterPro" id="IPR043135">
    <property type="entry name" value="Fur_C"/>
</dbReference>
<keyword evidence="3 7" id="KW-0862">Zinc</keyword>
<evidence type="ECO:0000256" key="2">
    <source>
        <dbReference type="ARBA" id="ARBA00022491"/>
    </source>
</evidence>
<evidence type="ECO:0000313" key="10">
    <source>
        <dbReference type="Proteomes" id="UP000255233"/>
    </source>
</evidence>
<organism evidence="9 10">
    <name type="scientific">Rikenella microfusus</name>
    <dbReference type="NCBI Taxonomy" id="28139"/>
    <lineage>
        <taxon>Bacteria</taxon>
        <taxon>Pseudomonadati</taxon>
        <taxon>Bacteroidota</taxon>
        <taxon>Bacteroidia</taxon>
        <taxon>Bacteroidales</taxon>
        <taxon>Rikenellaceae</taxon>
        <taxon>Rikenella</taxon>
    </lineage>
</organism>
<keyword evidence="5" id="KW-0238">DNA-binding</keyword>
<evidence type="ECO:0000256" key="8">
    <source>
        <dbReference type="PIRSR" id="PIRSR602481-2"/>
    </source>
</evidence>
<dbReference type="GO" id="GO:0000976">
    <property type="term" value="F:transcription cis-regulatory region binding"/>
    <property type="evidence" value="ECO:0007669"/>
    <property type="project" value="TreeGrafter"/>
</dbReference>
<dbReference type="GO" id="GO:0045892">
    <property type="term" value="P:negative regulation of DNA-templated transcription"/>
    <property type="evidence" value="ECO:0007669"/>
    <property type="project" value="TreeGrafter"/>
</dbReference>
<dbReference type="SUPFAM" id="SSF46785">
    <property type="entry name" value="Winged helix' DNA-binding domain"/>
    <property type="match status" value="1"/>
</dbReference>
<keyword evidence="2" id="KW-0678">Repressor</keyword>
<dbReference type="InterPro" id="IPR036388">
    <property type="entry name" value="WH-like_DNA-bd_sf"/>
</dbReference>
<dbReference type="GO" id="GO:0008270">
    <property type="term" value="F:zinc ion binding"/>
    <property type="evidence" value="ECO:0007669"/>
    <property type="project" value="TreeGrafter"/>
</dbReference>
<evidence type="ECO:0000256" key="3">
    <source>
        <dbReference type="ARBA" id="ARBA00022833"/>
    </source>
</evidence>
<evidence type="ECO:0000256" key="5">
    <source>
        <dbReference type="ARBA" id="ARBA00023125"/>
    </source>
</evidence>
<dbReference type="Pfam" id="PF01475">
    <property type="entry name" value="FUR"/>
    <property type="match status" value="1"/>
</dbReference>
<comment type="similarity">
    <text evidence="1">Belongs to the Fur family.</text>
</comment>
<dbReference type="AlphaFoldDB" id="A0A379MNB7"/>
<feature type="binding site" evidence="8">
    <location>
        <position position="106"/>
    </location>
    <ligand>
        <name>Fe cation</name>
        <dbReference type="ChEBI" id="CHEBI:24875"/>
    </ligand>
</feature>
<dbReference type="InterPro" id="IPR002481">
    <property type="entry name" value="FUR"/>
</dbReference>
<feature type="binding site" evidence="7">
    <location>
        <position position="97"/>
    </location>
    <ligand>
        <name>Zn(2+)</name>
        <dbReference type="ChEBI" id="CHEBI:29105"/>
    </ligand>
</feature>
<protein>
    <submittedName>
        <fullName evidence="9">Peroxide-responsive repressor perR</fullName>
    </submittedName>
</protein>
<evidence type="ECO:0000313" key="9">
    <source>
        <dbReference type="EMBL" id="SUE32966.1"/>
    </source>
</evidence>
<feature type="binding site" evidence="7">
    <location>
        <position position="131"/>
    </location>
    <ligand>
        <name>Zn(2+)</name>
        <dbReference type="ChEBI" id="CHEBI:29105"/>
    </ligand>
</feature>
<dbReference type="CDD" id="cd07153">
    <property type="entry name" value="Fur_like"/>
    <property type="match status" value="1"/>
</dbReference>
<dbReference type="GO" id="GO:1900376">
    <property type="term" value="P:regulation of secondary metabolite biosynthetic process"/>
    <property type="evidence" value="ECO:0007669"/>
    <property type="project" value="TreeGrafter"/>
</dbReference>
<dbReference type="RefSeq" id="WP_037291647.1">
    <property type="nucleotide sequence ID" value="NZ_UGVL01000001.1"/>
</dbReference>
<evidence type="ECO:0000256" key="4">
    <source>
        <dbReference type="ARBA" id="ARBA00023015"/>
    </source>
</evidence>
<feature type="binding site" evidence="7">
    <location>
        <position position="94"/>
    </location>
    <ligand>
        <name>Zn(2+)</name>
        <dbReference type="ChEBI" id="CHEBI:29105"/>
    </ligand>
</feature>
<accession>A0A379MNB7</accession>
<dbReference type="Gene3D" id="3.30.1490.190">
    <property type="match status" value="1"/>
</dbReference>
<keyword evidence="10" id="KW-1185">Reference proteome</keyword>
<feature type="binding site" evidence="7">
    <location>
        <position position="134"/>
    </location>
    <ligand>
        <name>Zn(2+)</name>
        <dbReference type="ChEBI" id="CHEBI:29105"/>
    </ligand>
</feature>
<proteinExistence type="inferred from homology"/>
<dbReference type="InterPro" id="IPR036390">
    <property type="entry name" value="WH_DNA-bd_sf"/>
</dbReference>
<dbReference type="PANTHER" id="PTHR33202:SF8">
    <property type="entry name" value="PEROXIDE-RESPONSIVE REPRESSOR PERR"/>
    <property type="match status" value="1"/>
</dbReference>
<dbReference type="PANTHER" id="PTHR33202">
    <property type="entry name" value="ZINC UPTAKE REGULATION PROTEIN"/>
    <property type="match status" value="1"/>
</dbReference>
<reference evidence="9 10" key="1">
    <citation type="submission" date="2018-06" db="EMBL/GenBank/DDBJ databases">
        <authorList>
            <consortium name="Pathogen Informatics"/>
            <person name="Doyle S."/>
        </authorList>
    </citation>
    <scope>NUCLEOTIDE SEQUENCE [LARGE SCALE GENOMIC DNA]</scope>
    <source>
        <strain evidence="9 10">NCTC11190</strain>
    </source>
</reference>
<comment type="cofactor">
    <cofactor evidence="8">
        <name>Mn(2+)</name>
        <dbReference type="ChEBI" id="CHEBI:29035"/>
    </cofactor>
    <cofactor evidence="8">
        <name>Fe(2+)</name>
        <dbReference type="ChEBI" id="CHEBI:29033"/>
    </cofactor>
    <text evidence="8">Binds 1 Mn(2+) or Fe(2+) ion per subunit.</text>
</comment>
<evidence type="ECO:0000256" key="6">
    <source>
        <dbReference type="ARBA" id="ARBA00023163"/>
    </source>
</evidence>
<sequence>MYSSVNTGELLRQYGIRPSVQRVAVMDYLLAHRTHPTAEEIYEALAPQIPTLSKTTVYNTLSLLVERGAAAYIAIDPRGARFDGDTSVHGHFFCTECGALHDVFFEQSPLLPEPEGGHAVACAQIYYRGICADCRNGRDD</sequence>
<dbReference type="STRING" id="880526.GCA_000427365_01284"/>
<dbReference type="Gene3D" id="1.10.10.10">
    <property type="entry name" value="Winged helix-like DNA-binding domain superfamily/Winged helix DNA-binding domain"/>
    <property type="match status" value="1"/>
</dbReference>
<keyword evidence="6" id="KW-0804">Transcription</keyword>
<keyword evidence="4" id="KW-0805">Transcription regulation</keyword>
<evidence type="ECO:0000256" key="7">
    <source>
        <dbReference type="PIRSR" id="PIRSR602481-1"/>
    </source>
</evidence>
<gene>
    <name evidence="9" type="primary">perR_1</name>
    <name evidence="9" type="ORF">NCTC11190_00154</name>
</gene>
<keyword evidence="7" id="KW-0479">Metal-binding</keyword>
<keyword evidence="8" id="KW-0408">Iron</keyword>
<dbReference type="Proteomes" id="UP000255233">
    <property type="component" value="Unassembled WGS sequence"/>
</dbReference>
<comment type="cofactor">
    <cofactor evidence="7">
        <name>Zn(2+)</name>
        <dbReference type="ChEBI" id="CHEBI:29105"/>
    </cofactor>
    <text evidence="7">Binds 1 zinc ion per subunit.</text>
</comment>
<dbReference type="EMBL" id="UGVL01000001">
    <property type="protein sequence ID" value="SUE32966.1"/>
    <property type="molecule type" value="Genomic_DNA"/>
</dbReference>
<dbReference type="GO" id="GO:0003700">
    <property type="term" value="F:DNA-binding transcription factor activity"/>
    <property type="evidence" value="ECO:0007669"/>
    <property type="project" value="InterPro"/>
</dbReference>
<evidence type="ECO:0000256" key="1">
    <source>
        <dbReference type="ARBA" id="ARBA00007957"/>
    </source>
</evidence>